<feature type="compositionally biased region" description="Low complexity" evidence="1">
    <location>
        <begin position="90"/>
        <end position="104"/>
    </location>
</feature>
<dbReference type="PANTHER" id="PTHR24401:SF29">
    <property type="entry name" value="SI:CH211-243P7.3-RELATED"/>
    <property type="match status" value="1"/>
</dbReference>
<feature type="region of interest" description="Disordered" evidence="1">
    <location>
        <begin position="54"/>
        <end position="107"/>
    </location>
</feature>
<dbReference type="PANTHER" id="PTHR24401">
    <property type="entry name" value="SI:CH211-243P7.3-RELATED"/>
    <property type="match status" value="1"/>
</dbReference>
<name>A0A6A5EK78_PERFL</name>
<keyword evidence="3" id="KW-1185">Reference proteome</keyword>
<evidence type="ECO:0000256" key="1">
    <source>
        <dbReference type="SAM" id="MobiDB-lite"/>
    </source>
</evidence>
<reference evidence="2 3" key="1">
    <citation type="submission" date="2019-06" db="EMBL/GenBank/DDBJ databases">
        <title>A chromosome-scale genome assembly of the European perch, Perca fluviatilis.</title>
        <authorList>
            <person name="Roques C."/>
            <person name="Zahm M."/>
            <person name="Cabau C."/>
            <person name="Klopp C."/>
            <person name="Bouchez O."/>
            <person name="Donnadieu C."/>
            <person name="Kuhl H."/>
            <person name="Gislard M."/>
            <person name="Guendouz S."/>
            <person name="Journot L."/>
            <person name="Haffray P."/>
            <person name="Bestin A."/>
            <person name="Morvezen R."/>
            <person name="Feron R."/>
            <person name="Wen M."/>
            <person name="Jouanno E."/>
            <person name="Herpin A."/>
            <person name="Schartl M."/>
            <person name="Postlethwait J."/>
            <person name="Schaerlinger B."/>
            <person name="Chardard D."/>
            <person name="Lecocq T."/>
            <person name="Poncet C."/>
            <person name="Jaffrelo L."/>
            <person name="Lampietro C."/>
            <person name="Guiguen Y."/>
        </authorList>
    </citation>
    <scope>NUCLEOTIDE SEQUENCE [LARGE SCALE GENOMIC DNA]</scope>
    <source>
        <tissue evidence="2">Blood</tissue>
    </source>
</reference>
<sequence length="536" mass="58370">MLSPATPRVLDALRRQSGSSGRVEEGGGEVPPARQEGQALVGFGDFKFETLQSLYESEDSKRSEEERKTTASDVQAPLSLPQHPPPPPSAVAAAAQKGAGVSAGDEPTNEELLEATQDHNEPLQPPAAMEVTAETPAPAPHPGAASPPLPGVQELTEPAVLPPPSPAGSSELLPASWRAVLTAEQQQWIGRVLFTRSSKGRSQLIKELNVVDLASAADVPPAFVHRYHDKGWAVQRPSGRVLDIDGWYLMATEYLDVPSLLSCDLRVVVQLRSRTLGNSASRLCKHPAGGALRCLDRGELPLRRVRAVPGLVHVYSHDVLTRLEEYKARITSTLGSILKMDSTKKVTKKLAGTAEDTAAWVTNVGNEHGQVLISVLTCSEGTEGLSPMAPRRRVEDSCLVSGVTTETHELYAPFMRQLSHCIFEVDSGDARRLTEAKRSQLEGQHGMVGLSDAEVVRRITREEWRLHCRRRTRGAEESTLLIQELLDTFGGPAGHNTLDIPLLDALRIQEIWRTQRPHLSRIQDPPGVQLCTRRAG</sequence>
<proteinExistence type="predicted"/>
<feature type="region of interest" description="Disordered" evidence="1">
    <location>
        <begin position="1"/>
        <end position="41"/>
    </location>
</feature>
<dbReference type="EMBL" id="VHII01000018">
    <property type="protein sequence ID" value="KAF1376324.1"/>
    <property type="molecule type" value="Genomic_DNA"/>
</dbReference>
<feature type="region of interest" description="Disordered" evidence="1">
    <location>
        <begin position="133"/>
        <end position="169"/>
    </location>
</feature>
<feature type="compositionally biased region" description="Pro residues" evidence="1">
    <location>
        <begin position="137"/>
        <end position="150"/>
    </location>
</feature>
<gene>
    <name evidence="2" type="ORF">PFLUV_G00210320</name>
</gene>
<evidence type="ECO:0000313" key="2">
    <source>
        <dbReference type="EMBL" id="KAF1376324.1"/>
    </source>
</evidence>
<feature type="compositionally biased region" description="Basic and acidic residues" evidence="1">
    <location>
        <begin position="58"/>
        <end position="70"/>
    </location>
</feature>
<accession>A0A6A5EK78</accession>
<dbReference type="AlphaFoldDB" id="A0A6A5EK78"/>
<dbReference type="Proteomes" id="UP000465112">
    <property type="component" value="Unassembled WGS sequence"/>
</dbReference>
<organism evidence="2 3">
    <name type="scientific">Perca fluviatilis</name>
    <name type="common">European perch</name>
    <dbReference type="NCBI Taxonomy" id="8168"/>
    <lineage>
        <taxon>Eukaryota</taxon>
        <taxon>Metazoa</taxon>
        <taxon>Chordata</taxon>
        <taxon>Craniata</taxon>
        <taxon>Vertebrata</taxon>
        <taxon>Euteleostomi</taxon>
        <taxon>Actinopterygii</taxon>
        <taxon>Neopterygii</taxon>
        <taxon>Teleostei</taxon>
        <taxon>Neoteleostei</taxon>
        <taxon>Acanthomorphata</taxon>
        <taxon>Eupercaria</taxon>
        <taxon>Perciformes</taxon>
        <taxon>Percoidei</taxon>
        <taxon>Percidae</taxon>
        <taxon>Percinae</taxon>
        <taxon>Perca</taxon>
    </lineage>
</organism>
<comment type="caution">
    <text evidence="2">The sequence shown here is derived from an EMBL/GenBank/DDBJ whole genome shotgun (WGS) entry which is preliminary data.</text>
</comment>
<evidence type="ECO:0000313" key="3">
    <source>
        <dbReference type="Proteomes" id="UP000465112"/>
    </source>
</evidence>
<protein>
    <submittedName>
        <fullName evidence="2">Uncharacterized protein</fullName>
    </submittedName>
</protein>